<dbReference type="GO" id="GO:0000271">
    <property type="term" value="P:polysaccharide biosynthetic process"/>
    <property type="evidence" value="ECO:0007669"/>
    <property type="project" value="InterPro"/>
</dbReference>
<feature type="transmembrane region" description="Helical" evidence="7">
    <location>
        <begin position="39"/>
        <end position="63"/>
    </location>
</feature>
<keyword evidence="5 7" id="KW-0472">Membrane</keyword>
<feature type="region of interest" description="Disordered" evidence="6">
    <location>
        <begin position="133"/>
        <end position="155"/>
    </location>
</feature>
<sequence>MRAVSAATVRQFASFALIGLVNTGVYYAVYATLNLWLPYLAAHAAGYSVSVLGSFLLNSYVTVRTRPTWRGLARYPLSGAVNLVGSGALLHLGVSRLGMGENVAALAAGVAVTPLSFLLARWAIVAGAAGGRRTARRGAPPADPAGQVRESAFRE</sequence>
<dbReference type="InterPro" id="IPR051401">
    <property type="entry name" value="GtrA_CellWall_Glycosyl"/>
</dbReference>
<reference evidence="9 10" key="1">
    <citation type="submission" date="2018-03" db="EMBL/GenBank/DDBJ databases">
        <title>Novel Streptomyces sp. from soil.</title>
        <authorList>
            <person name="Tan G.Y.A."/>
            <person name="Lee Z.Y."/>
        </authorList>
    </citation>
    <scope>NUCLEOTIDE SEQUENCE [LARGE SCALE GENOMIC DNA]</scope>
    <source>
        <strain evidence="9 10">ST5x</strain>
    </source>
</reference>
<feature type="transmembrane region" description="Helical" evidence="7">
    <location>
        <begin position="75"/>
        <end position="94"/>
    </location>
</feature>
<feature type="domain" description="GtrA/DPMS transmembrane" evidence="8">
    <location>
        <begin position="15"/>
        <end position="124"/>
    </location>
</feature>
<protein>
    <recommendedName>
        <fullName evidence="8">GtrA/DPMS transmembrane domain-containing protein</fullName>
    </recommendedName>
</protein>
<keyword evidence="10" id="KW-1185">Reference proteome</keyword>
<feature type="transmembrane region" description="Helical" evidence="7">
    <location>
        <begin position="106"/>
        <end position="129"/>
    </location>
</feature>
<evidence type="ECO:0000313" key="10">
    <source>
        <dbReference type="Proteomes" id="UP000239322"/>
    </source>
</evidence>
<comment type="similarity">
    <text evidence="2">Belongs to the GtrA family.</text>
</comment>
<evidence type="ECO:0000256" key="6">
    <source>
        <dbReference type="SAM" id="MobiDB-lite"/>
    </source>
</evidence>
<evidence type="ECO:0000313" key="9">
    <source>
        <dbReference type="EMBL" id="PRH78159.1"/>
    </source>
</evidence>
<feature type="transmembrane region" description="Helical" evidence="7">
    <location>
        <begin position="12"/>
        <end position="33"/>
    </location>
</feature>
<keyword evidence="4 7" id="KW-1133">Transmembrane helix</keyword>
<evidence type="ECO:0000256" key="4">
    <source>
        <dbReference type="ARBA" id="ARBA00022989"/>
    </source>
</evidence>
<comment type="caution">
    <text evidence="9">The sequence shown here is derived from an EMBL/GenBank/DDBJ whole genome shotgun (WGS) entry which is preliminary data.</text>
</comment>
<gene>
    <name evidence="9" type="ORF">C6N75_16425</name>
</gene>
<dbReference type="Proteomes" id="UP000239322">
    <property type="component" value="Unassembled WGS sequence"/>
</dbReference>
<dbReference type="InterPro" id="IPR007267">
    <property type="entry name" value="GtrA_DPMS_TM"/>
</dbReference>
<dbReference type="PANTHER" id="PTHR38459">
    <property type="entry name" value="PROPHAGE BACTOPRENOL-LINKED GLUCOSE TRANSLOCASE HOMOLOG"/>
    <property type="match status" value="1"/>
</dbReference>
<proteinExistence type="inferred from homology"/>
<feature type="compositionally biased region" description="Low complexity" evidence="6">
    <location>
        <begin position="137"/>
        <end position="146"/>
    </location>
</feature>
<comment type="subcellular location">
    <subcellularLocation>
        <location evidence="1">Membrane</location>
        <topology evidence="1">Multi-pass membrane protein</topology>
    </subcellularLocation>
</comment>
<dbReference type="RefSeq" id="WP_105869660.1">
    <property type="nucleotide sequence ID" value="NZ_PVLV01000234.1"/>
</dbReference>
<dbReference type="AlphaFoldDB" id="A0A2S9PUS0"/>
<dbReference type="OrthoDB" id="2666802at2"/>
<organism evidence="9 10">
    <name type="scientific">Streptomyces solincola</name>
    <dbReference type="NCBI Taxonomy" id="2100817"/>
    <lineage>
        <taxon>Bacteria</taxon>
        <taxon>Bacillati</taxon>
        <taxon>Actinomycetota</taxon>
        <taxon>Actinomycetes</taxon>
        <taxon>Kitasatosporales</taxon>
        <taxon>Streptomycetaceae</taxon>
        <taxon>Streptomyces</taxon>
    </lineage>
</organism>
<dbReference type="GO" id="GO:0005886">
    <property type="term" value="C:plasma membrane"/>
    <property type="evidence" value="ECO:0007669"/>
    <property type="project" value="TreeGrafter"/>
</dbReference>
<evidence type="ECO:0000256" key="2">
    <source>
        <dbReference type="ARBA" id="ARBA00009399"/>
    </source>
</evidence>
<accession>A0A2S9PUS0</accession>
<name>A0A2S9PUS0_9ACTN</name>
<keyword evidence="3 7" id="KW-0812">Transmembrane</keyword>
<dbReference type="EMBL" id="PVLV01000234">
    <property type="protein sequence ID" value="PRH78159.1"/>
    <property type="molecule type" value="Genomic_DNA"/>
</dbReference>
<dbReference type="Pfam" id="PF04138">
    <property type="entry name" value="GtrA_DPMS_TM"/>
    <property type="match status" value="1"/>
</dbReference>
<evidence type="ECO:0000259" key="8">
    <source>
        <dbReference type="Pfam" id="PF04138"/>
    </source>
</evidence>
<evidence type="ECO:0000256" key="3">
    <source>
        <dbReference type="ARBA" id="ARBA00022692"/>
    </source>
</evidence>
<evidence type="ECO:0000256" key="5">
    <source>
        <dbReference type="ARBA" id="ARBA00023136"/>
    </source>
</evidence>
<evidence type="ECO:0000256" key="7">
    <source>
        <dbReference type="SAM" id="Phobius"/>
    </source>
</evidence>
<evidence type="ECO:0000256" key="1">
    <source>
        <dbReference type="ARBA" id="ARBA00004141"/>
    </source>
</evidence>
<dbReference type="PANTHER" id="PTHR38459:SF1">
    <property type="entry name" value="PROPHAGE BACTOPRENOL-LINKED GLUCOSE TRANSLOCASE HOMOLOG"/>
    <property type="match status" value="1"/>
</dbReference>